<reference evidence="2" key="1">
    <citation type="submission" date="2005-05" db="EMBL/GenBank/DDBJ databases">
        <authorList>
            <person name="Foissac X."/>
        </authorList>
    </citation>
    <scope>NUCLEOTIDE SEQUENCE</scope>
    <source>
        <strain evidence="2">GII3</strain>
        <plasmid evidence="2">pSci4</plasmid>
    </source>
</reference>
<dbReference type="PANTHER" id="PTHR13696:SF99">
    <property type="entry name" value="COBYRINIC ACID AC-DIAMIDE SYNTHASE"/>
    <property type="match status" value="1"/>
</dbReference>
<dbReference type="Gene3D" id="3.40.50.300">
    <property type="entry name" value="P-loop containing nucleotide triphosphate hydrolases"/>
    <property type="match status" value="1"/>
</dbReference>
<organism evidence="2">
    <name type="scientific">Spiroplasma citri</name>
    <dbReference type="NCBI Taxonomy" id="2133"/>
    <lineage>
        <taxon>Bacteria</taxon>
        <taxon>Bacillati</taxon>
        <taxon>Mycoplasmatota</taxon>
        <taxon>Mollicutes</taxon>
        <taxon>Entomoplasmatales</taxon>
        <taxon>Spiroplasmataceae</taxon>
        <taxon>Spiroplasma</taxon>
    </lineage>
</organism>
<reference evidence="2" key="2">
    <citation type="journal article" date="2006" name="Microbiology (Mosc.)">
        <title>Absence of plasmids encoding adhesion-related proteins innon-insect-transmissible strains of Spiroplasma citri.</title>
        <authorList>
            <person name="Berho N."/>
            <person name="Duret S."/>
            <person name="Renaudin J."/>
        </authorList>
    </citation>
    <scope>NUCLEOTIDE SEQUENCE</scope>
    <source>
        <strain evidence="2">GII3</strain>
        <plasmid evidence="2">pSci4</plasmid>
    </source>
</reference>
<evidence type="ECO:0000313" key="2">
    <source>
        <dbReference type="EMBL" id="CAI94259.1"/>
    </source>
</evidence>
<geneLocation type="plasmid" evidence="2">
    <name>pSci4</name>
</geneLocation>
<dbReference type="Pfam" id="PF13614">
    <property type="entry name" value="AAA_31"/>
    <property type="match status" value="1"/>
</dbReference>
<dbReference type="InterPro" id="IPR025669">
    <property type="entry name" value="AAA_dom"/>
</dbReference>
<accession>Q3ZVL3</accession>
<protein>
    <submittedName>
        <fullName evidence="2">SOJ-like protein</fullName>
    </submittedName>
</protein>
<proteinExistence type="predicted"/>
<evidence type="ECO:0000259" key="1">
    <source>
        <dbReference type="Pfam" id="PF13614"/>
    </source>
</evidence>
<name>Q3ZVL3_SPICI</name>
<sequence length="257" mass="29356">MKMISFAVKKGGVGKTTLCKNIAYKLALDGAKVLLIDLDPQATLSVQFATKDIFQNKSLSKIINAIDMLPIKSLIQKTKYKNIDIIVGNEELNKSSTLINTIYQEKDRDLIADIIYQSNQKTFDGYDYVLIDYPPTVQELGLSFLTLSDLIIIPINSGIGSYKGIIDLKNTLNVICRKNNRNIPKINIILNNIKDNENTATVLEWLKNDSIYEFLSENIIKHSDTFIKTENKLNSIWDNNVYWRQKQAYEELIKEIK</sequence>
<dbReference type="EMBL" id="AJ969072">
    <property type="protein sequence ID" value="CAI94259.1"/>
    <property type="molecule type" value="Genomic_DNA"/>
</dbReference>
<dbReference type="SUPFAM" id="SSF52540">
    <property type="entry name" value="P-loop containing nucleoside triphosphate hydrolases"/>
    <property type="match status" value="1"/>
</dbReference>
<feature type="domain" description="AAA" evidence="1">
    <location>
        <begin position="1"/>
        <end position="183"/>
    </location>
</feature>
<gene>
    <name evidence="2" type="primary">soj</name>
</gene>
<dbReference type="CDD" id="cd02042">
    <property type="entry name" value="ParAB_family"/>
    <property type="match status" value="1"/>
</dbReference>
<dbReference type="AlphaFoldDB" id="Q3ZVL3"/>
<dbReference type="PANTHER" id="PTHR13696">
    <property type="entry name" value="P-LOOP CONTAINING NUCLEOSIDE TRIPHOSPHATE HYDROLASE"/>
    <property type="match status" value="1"/>
</dbReference>
<dbReference type="InterPro" id="IPR027417">
    <property type="entry name" value="P-loop_NTPase"/>
</dbReference>
<keyword evidence="2" id="KW-0614">Plasmid</keyword>
<dbReference type="InterPro" id="IPR050678">
    <property type="entry name" value="DNA_Partitioning_ATPase"/>
</dbReference>